<evidence type="ECO:0000313" key="1">
    <source>
        <dbReference type="EMBL" id="QHQ63463.1"/>
    </source>
</evidence>
<dbReference type="CDD" id="cd00093">
    <property type="entry name" value="HTH_XRE"/>
    <property type="match status" value="1"/>
</dbReference>
<dbReference type="KEGG" id="anr:Ana3638_24020"/>
<sequence length="298" mass="35011">MDDKVNNFNKKEFANLINKAKGSRTMTKFAEDAGLSVAHISRMINMKLEVPPTPDTIRKLVDREMNGVTYEDLMIASGYISAPAFEQLSIEAHEIETDGRQLTYVLPRSASDEPYSIAAERRSTENWEIERVQMREERDKFYSMCVSLIMSRMNFCPFDWRIDRQSSNRRDYLRDFNISLLNAPVETWDFEFKYFRSRFDDNDELDYRRFSPMYAFSTWGRLATMDIPNDYKYTIVTSSKGFFYSLTKRSPKNLDINISVILIDIDNFKILSEEYVCYNHTADIEELEKLRLAGNDDI</sequence>
<protein>
    <submittedName>
        <fullName evidence="1">Uncharacterized protein</fullName>
    </submittedName>
</protein>
<dbReference type="InterPro" id="IPR001387">
    <property type="entry name" value="Cro/C1-type_HTH"/>
</dbReference>
<dbReference type="RefSeq" id="WP_161840275.1">
    <property type="nucleotide sequence ID" value="NZ_CP048000.1"/>
</dbReference>
<keyword evidence="2" id="KW-1185">Reference proteome</keyword>
<dbReference type="AlphaFoldDB" id="A0A6P1TSK1"/>
<dbReference type="EMBL" id="CP048000">
    <property type="protein sequence ID" value="QHQ63463.1"/>
    <property type="molecule type" value="Genomic_DNA"/>
</dbReference>
<evidence type="ECO:0000313" key="2">
    <source>
        <dbReference type="Proteomes" id="UP000464314"/>
    </source>
</evidence>
<accession>A0A6P1TSK1</accession>
<gene>
    <name evidence="1" type="ORF">Ana3638_24020</name>
</gene>
<name>A0A6P1TSK1_9FIRM</name>
<organism evidence="1 2">
    <name type="scientific">Anaerocolumna sedimenticola</name>
    <dbReference type="NCBI Taxonomy" id="2696063"/>
    <lineage>
        <taxon>Bacteria</taxon>
        <taxon>Bacillati</taxon>
        <taxon>Bacillota</taxon>
        <taxon>Clostridia</taxon>
        <taxon>Lachnospirales</taxon>
        <taxon>Lachnospiraceae</taxon>
        <taxon>Anaerocolumna</taxon>
    </lineage>
</organism>
<reference evidence="1 2" key="1">
    <citation type="submission" date="2020-01" db="EMBL/GenBank/DDBJ databases">
        <title>Genome analysis of Anaerocolumna sp. CBA3638.</title>
        <authorList>
            <person name="Kim J."/>
            <person name="Roh S.W."/>
        </authorList>
    </citation>
    <scope>NUCLEOTIDE SEQUENCE [LARGE SCALE GENOMIC DNA]</scope>
    <source>
        <strain evidence="1 2">CBA3638</strain>
    </source>
</reference>
<proteinExistence type="predicted"/>
<dbReference type="Proteomes" id="UP000464314">
    <property type="component" value="Chromosome"/>
</dbReference>